<feature type="chain" id="PRO_5045888922" evidence="1">
    <location>
        <begin position="23"/>
        <end position="161"/>
    </location>
</feature>
<keyword evidence="1" id="KW-0732">Signal</keyword>
<reference evidence="3" key="1">
    <citation type="journal article" date="2019" name="Int. J. Syst. Evol. Microbiol.">
        <title>The Global Catalogue of Microorganisms (GCM) 10K type strain sequencing project: providing services to taxonomists for standard genome sequencing and annotation.</title>
        <authorList>
            <consortium name="The Broad Institute Genomics Platform"/>
            <consortium name="The Broad Institute Genome Sequencing Center for Infectious Disease"/>
            <person name="Wu L."/>
            <person name="Ma J."/>
        </authorList>
    </citation>
    <scope>NUCLEOTIDE SEQUENCE [LARGE SCALE GENOMIC DNA]</scope>
    <source>
        <strain evidence="3">CGMCC 4.1415</strain>
    </source>
</reference>
<evidence type="ECO:0000313" key="3">
    <source>
        <dbReference type="Proteomes" id="UP001596016"/>
    </source>
</evidence>
<evidence type="ECO:0000256" key="1">
    <source>
        <dbReference type="SAM" id="SignalP"/>
    </source>
</evidence>
<organism evidence="2 3">
    <name type="scientific">Aquamicrobium segne</name>
    <dbReference type="NCBI Taxonomy" id="469547"/>
    <lineage>
        <taxon>Bacteria</taxon>
        <taxon>Pseudomonadati</taxon>
        <taxon>Pseudomonadota</taxon>
        <taxon>Alphaproteobacteria</taxon>
        <taxon>Hyphomicrobiales</taxon>
        <taxon>Phyllobacteriaceae</taxon>
        <taxon>Aquamicrobium</taxon>
    </lineage>
</organism>
<accession>A0ABW0GTT5</accession>
<feature type="signal peptide" evidence="1">
    <location>
        <begin position="1"/>
        <end position="22"/>
    </location>
</feature>
<dbReference type="EMBL" id="JBHSLL010000006">
    <property type="protein sequence ID" value="MFC5384604.1"/>
    <property type="molecule type" value="Genomic_DNA"/>
</dbReference>
<name>A0ABW0GTT5_9HYPH</name>
<protein>
    <submittedName>
        <fullName evidence="2">Uncharacterized protein</fullName>
    </submittedName>
</protein>
<proteinExistence type="predicted"/>
<sequence length="161" mass="17795">MNSRSSVWRIAPFAVLFLEQLAALGGAAHSQTPGVWSQETVDTIIGAEVTDGQIDARHKMGDIIRAIEASDDAASTVRKTSNLDIIDIAFLTDIAGPDTSFPKRLSDSLETYRAEIEKLRHELEGNAILYRAIESHRVLMRDVLAVRIENGHALIYVLARR</sequence>
<dbReference type="RefSeq" id="WP_378227454.1">
    <property type="nucleotide sequence ID" value="NZ_JBHSLL010000006.1"/>
</dbReference>
<dbReference type="Proteomes" id="UP001596016">
    <property type="component" value="Unassembled WGS sequence"/>
</dbReference>
<comment type="caution">
    <text evidence="2">The sequence shown here is derived from an EMBL/GenBank/DDBJ whole genome shotgun (WGS) entry which is preliminary data.</text>
</comment>
<evidence type="ECO:0000313" key="2">
    <source>
        <dbReference type="EMBL" id="MFC5384604.1"/>
    </source>
</evidence>
<keyword evidence="3" id="KW-1185">Reference proteome</keyword>
<gene>
    <name evidence="2" type="ORF">ACFPLB_01340</name>
</gene>